<proteinExistence type="inferred from homology"/>
<evidence type="ECO:0000313" key="11">
    <source>
        <dbReference type="EMBL" id="GAA1763095.1"/>
    </source>
</evidence>
<gene>
    <name evidence="11" type="ORF">GCM10009767_22410</name>
</gene>
<sequence length="169" mass="18768">MERRLNKIKSIMDAVLLWTTGTLLVVMTLLVLYQVFTRYVLNSPAGFTEELVRYFLVWTGFIGAAYAFLNRHHMALTFVRDRFSPGKRKVLMVAIDVLVLVFALLVMTVGGIRLAISASEDYSALLGISRAVVYAVAPAAGLAIMVAQLLNIWQDVTGIELKTTKEADQ</sequence>
<organism evidence="11 12">
    <name type="scientific">Kocuria aegyptia</name>
    <dbReference type="NCBI Taxonomy" id="330943"/>
    <lineage>
        <taxon>Bacteria</taxon>
        <taxon>Bacillati</taxon>
        <taxon>Actinomycetota</taxon>
        <taxon>Actinomycetes</taxon>
        <taxon>Micrococcales</taxon>
        <taxon>Micrococcaceae</taxon>
        <taxon>Kocuria</taxon>
    </lineage>
</organism>
<dbReference type="PANTHER" id="PTHR35011">
    <property type="entry name" value="2,3-DIKETO-L-GULONATE TRAP TRANSPORTER SMALL PERMEASE PROTEIN YIAM"/>
    <property type="match status" value="1"/>
</dbReference>
<dbReference type="PANTHER" id="PTHR35011:SF2">
    <property type="entry name" value="2,3-DIKETO-L-GULONATE TRAP TRANSPORTER SMALL PERMEASE PROTEIN YIAM"/>
    <property type="match status" value="1"/>
</dbReference>
<evidence type="ECO:0000259" key="10">
    <source>
        <dbReference type="Pfam" id="PF04290"/>
    </source>
</evidence>
<feature type="transmembrane region" description="Helical" evidence="9">
    <location>
        <begin position="90"/>
        <end position="112"/>
    </location>
</feature>
<evidence type="ECO:0000256" key="9">
    <source>
        <dbReference type="SAM" id="Phobius"/>
    </source>
</evidence>
<dbReference type="InterPro" id="IPR007387">
    <property type="entry name" value="TRAP_DctQ"/>
</dbReference>
<evidence type="ECO:0000256" key="7">
    <source>
        <dbReference type="ARBA" id="ARBA00023136"/>
    </source>
</evidence>
<evidence type="ECO:0000256" key="3">
    <source>
        <dbReference type="ARBA" id="ARBA00022475"/>
    </source>
</evidence>
<reference evidence="11 12" key="1">
    <citation type="journal article" date="2019" name="Int. J. Syst. Evol. Microbiol.">
        <title>The Global Catalogue of Microorganisms (GCM) 10K type strain sequencing project: providing services to taxonomists for standard genome sequencing and annotation.</title>
        <authorList>
            <consortium name="The Broad Institute Genomics Platform"/>
            <consortium name="The Broad Institute Genome Sequencing Center for Infectious Disease"/>
            <person name="Wu L."/>
            <person name="Ma J."/>
        </authorList>
    </citation>
    <scope>NUCLEOTIDE SEQUENCE [LARGE SCALE GENOMIC DNA]</scope>
    <source>
        <strain evidence="11 12">JCM 14735</strain>
    </source>
</reference>
<evidence type="ECO:0000256" key="6">
    <source>
        <dbReference type="ARBA" id="ARBA00022989"/>
    </source>
</evidence>
<protein>
    <submittedName>
        <fullName evidence="11">TRAP transporter small permease</fullName>
    </submittedName>
</protein>
<keyword evidence="3" id="KW-1003">Cell membrane</keyword>
<keyword evidence="6 9" id="KW-1133">Transmembrane helix</keyword>
<evidence type="ECO:0000256" key="4">
    <source>
        <dbReference type="ARBA" id="ARBA00022519"/>
    </source>
</evidence>
<feature type="transmembrane region" description="Helical" evidence="9">
    <location>
        <begin position="132"/>
        <end position="153"/>
    </location>
</feature>
<keyword evidence="5 9" id="KW-0812">Transmembrane</keyword>
<comment type="subcellular location">
    <subcellularLocation>
        <location evidence="1">Cell inner membrane</location>
        <topology evidence="1">Multi-pass membrane protein</topology>
    </subcellularLocation>
</comment>
<dbReference type="Pfam" id="PF04290">
    <property type="entry name" value="DctQ"/>
    <property type="match status" value="1"/>
</dbReference>
<comment type="caution">
    <text evidence="11">The sequence shown here is derived from an EMBL/GenBank/DDBJ whole genome shotgun (WGS) entry which is preliminary data.</text>
</comment>
<feature type="transmembrane region" description="Helical" evidence="9">
    <location>
        <begin position="51"/>
        <end position="69"/>
    </location>
</feature>
<dbReference type="Proteomes" id="UP001501204">
    <property type="component" value="Unassembled WGS sequence"/>
</dbReference>
<evidence type="ECO:0000313" key="12">
    <source>
        <dbReference type="Proteomes" id="UP001501204"/>
    </source>
</evidence>
<keyword evidence="12" id="KW-1185">Reference proteome</keyword>
<feature type="domain" description="Tripartite ATP-independent periplasmic transporters DctQ component" evidence="10">
    <location>
        <begin position="27"/>
        <end position="157"/>
    </location>
</feature>
<comment type="similarity">
    <text evidence="8">Belongs to the TRAP transporter small permease family.</text>
</comment>
<keyword evidence="4" id="KW-0997">Cell inner membrane</keyword>
<keyword evidence="2" id="KW-0813">Transport</keyword>
<evidence type="ECO:0000256" key="8">
    <source>
        <dbReference type="ARBA" id="ARBA00038436"/>
    </source>
</evidence>
<evidence type="ECO:0000256" key="2">
    <source>
        <dbReference type="ARBA" id="ARBA00022448"/>
    </source>
</evidence>
<accession>A0ABN2KQS2</accession>
<name>A0ABN2KQS2_9MICC</name>
<keyword evidence="7 9" id="KW-0472">Membrane</keyword>
<dbReference type="InterPro" id="IPR055348">
    <property type="entry name" value="DctQ"/>
</dbReference>
<feature type="transmembrane region" description="Helical" evidence="9">
    <location>
        <begin position="12"/>
        <end position="36"/>
    </location>
</feature>
<dbReference type="EMBL" id="BAAAOA010000027">
    <property type="protein sequence ID" value="GAA1763095.1"/>
    <property type="molecule type" value="Genomic_DNA"/>
</dbReference>
<evidence type="ECO:0000256" key="1">
    <source>
        <dbReference type="ARBA" id="ARBA00004429"/>
    </source>
</evidence>
<evidence type="ECO:0000256" key="5">
    <source>
        <dbReference type="ARBA" id="ARBA00022692"/>
    </source>
</evidence>